<organism evidence="1 2">
    <name type="scientific">Candidatus Acidulodesulfobacterium acidiphilum</name>
    <dbReference type="NCBI Taxonomy" id="2597224"/>
    <lineage>
        <taxon>Bacteria</taxon>
        <taxon>Deltaproteobacteria</taxon>
        <taxon>Candidatus Acidulodesulfobacterales</taxon>
        <taxon>Candidatus Acidulodesulfobacterium</taxon>
    </lineage>
</organism>
<dbReference type="Gene3D" id="1.10.150.240">
    <property type="entry name" value="Putative phosphatase, domain 2"/>
    <property type="match status" value="1"/>
</dbReference>
<dbReference type="InterPro" id="IPR036412">
    <property type="entry name" value="HAD-like_sf"/>
</dbReference>
<dbReference type="SFLD" id="SFLDG01135">
    <property type="entry name" value="C1.5.6:_HAD__Beta-PGM__Phospha"/>
    <property type="match status" value="1"/>
</dbReference>
<dbReference type="PANTHER" id="PTHR43434">
    <property type="entry name" value="PHOSPHOGLYCOLATE PHOSPHATASE"/>
    <property type="match status" value="1"/>
</dbReference>
<evidence type="ECO:0000313" key="2">
    <source>
        <dbReference type="Proteomes" id="UP000322454"/>
    </source>
</evidence>
<evidence type="ECO:0000313" key="1">
    <source>
        <dbReference type="EMBL" id="RZV39800.1"/>
    </source>
</evidence>
<dbReference type="GO" id="GO:0006281">
    <property type="term" value="P:DNA repair"/>
    <property type="evidence" value="ECO:0007669"/>
    <property type="project" value="TreeGrafter"/>
</dbReference>
<dbReference type="GO" id="GO:0005829">
    <property type="term" value="C:cytosol"/>
    <property type="evidence" value="ECO:0007669"/>
    <property type="project" value="TreeGrafter"/>
</dbReference>
<dbReference type="AlphaFoldDB" id="A0A520XF55"/>
<dbReference type="SFLD" id="SFLDS00003">
    <property type="entry name" value="Haloacid_Dehalogenase"/>
    <property type="match status" value="1"/>
</dbReference>
<keyword evidence="1" id="KW-0378">Hydrolase</keyword>
<dbReference type="Proteomes" id="UP000322454">
    <property type="component" value="Unassembled WGS sequence"/>
</dbReference>
<accession>A0A520XF55</accession>
<dbReference type="PANTHER" id="PTHR43434:SF1">
    <property type="entry name" value="PHOSPHOGLYCOLATE PHOSPHATASE"/>
    <property type="match status" value="1"/>
</dbReference>
<comment type="caution">
    <text evidence="1">The sequence shown here is derived from an EMBL/GenBank/DDBJ whole genome shotgun (WGS) entry which is preliminary data.</text>
</comment>
<dbReference type="EMBL" id="SHMQ01000006">
    <property type="protein sequence ID" value="RZV39800.1"/>
    <property type="molecule type" value="Genomic_DNA"/>
</dbReference>
<dbReference type="Pfam" id="PF13419">
    <property type="entry name" value="HAD_2"/>
    <property type="match status" value="1"/>
</dbReference>
<dbReference type="Gene3D" id="3.40.50.1000">
    <property type="entry name" value="HAD superfamily/HAD-like"/>
    <property type="match status" value="1"/>
</dbReference>
<dbReference type="InterPro" id="IPR050155">
    <property type="entry name" value="HAD-like_hydrolase_sf"/>
</dbReference>
<dbReference type="NCBIfam" id="TIGR01549">
    <property type="entry name" value="HAD-SF-IA-v1"/>
    <property type="match status" value="1"/>
</dbReference>
<proteinExistence type="predicted"/>
<dbReference type="InterPro" id="IPR023198">
    <property type="entry name" value="PGP-like_dom2"/>
</dbReference>
<name>A0A520XF55_9DELT</name>
<dbReference type="SFLD" id="SFLDG01129">
    <property type="entry name" value="C1.5:_HAD__Beta-PGM__Phosphata"/>
    <property type="match status" value="1"/>
</dbReference>
<dbReference type="InterPro" id="IPR006439">
    <property type="entry name" value="HAD-SF_hydro_IA"/>
</dbReference>
<dbReference type="InterPro" id="IPR023214">
    <property type="entry name" value="HAD_sf"/>
</dbReference>
<dbReference type="GO" id="GO:0008967">
    <property type="term" value="F:phosphoglycolate phosphatase activity"/>
    <property type="evidence" value="ECO:0007669"/>
    <property type="project" value="TreeGrafter"/>
</dbReference>
<sequence>MYERFFKILKKYNSIIFDLDGTLIDSFEAINDAFDAVFSKFQSRQITPEESSSYVGVPLEGLLGKLFGKENEEEAIAVFRKKYTEVCFDKTTLIKGAKELLLKLKSENKILSVATNKTGSISRELLKHLQIIGLFDCVYGVFDGLEGKPSPEMINKIVDMTAIPKEYTILIGDSPIDIMAAKNAGIHICAVASGNHEYDELKGYNPDYLYKEISQILP</sequence>
<protein>
    <submittedName>
        <fullName evidence="1">HAD family hydrolase</fullName>
    </submittedName>
</protein>
<dbReference type="InterPro" id="IPR041492">
    <property type="entry name" value="HAD_2"/>
</dbReference>
<gene>
    <name evidence="1" type="ORF">EVJ48_03715</name>
</gene>
<reference evidence="1 2" key="1">
    <citation type="submission" date="2019-01" db="EMBL/GenBank/DDBJ databases">
        <title>Insights into ecological role of a new deltaproteobacterial order Candidatus Sinidesulfobacterales (Sva0485) by metagenomics and metatranscriptomics.</title>
        <authorList>
            <person name="Tan S."/>
            <person name="Liu J."/>
            <person name="Fang Y."/>
            <person name="Hedlund B."/>
            <person name="Lian Z.-H."/>
            <person name="Huang L.-Y."/>
            <person name="Li J.-T."/>
            <person name="Huang L.-N."/>
            <person name="Li W.-J."/>
            <person name="Jiang H.-C."/>
            <person name="Dong H.-L."/>
            <person name="Shu W.-S."/>
        </authorList>
    </citation>
    <scope>NUCLEOTIDE SEQUENCE [LARGE SCALE GENOMIC DNA]</scope>
    <source>
        <strain evidence="1">AP4</strain>
    </source>
</reference>
<dbReference type="SUPFAM" id="SSF56784">
    <property type="entry name" value="HAD-like"/>
    <property type="match status" value="1"/>
</dbReference>